<proteinExistence type="predicted"/>
<protein>
    <submittedName>
        <fullName evidence="2">Uncharacterized protein</fullName>
    </submittedName>
</protein>
<reference evidence="2 3" key="1">
    <citation type="submission" date="2017-11" db="EMBL/GenBank/DDBJ databases">
        <title>Streptomyces carmine sp. nov., a novel actinomycete isolated from Sophora alopecuroides in Xinjiang, China.</title>
        <authorList>
            <person name="Wang Y."/>
            <person name="Luo X."/>
            <person name="Wan C."/>
            <person name="Zhang L."/>
        </authorList>
    </citation>
    <scope>NUCLEOTIDE SEQUENCE [LARGE SCALE GENOMIC DNA]</scope>
    <source>
        <strain evidence="2 3">TRM SA0054</strain>
    </source>
</reference>
<keyword evidence="3" id="KW-1185">Reference proteome</keyword>
<keyword evidence="1" id="KW-1133">Transmembrane helix</keyword>
<feature type="transmembrane region" description="Helical" evidence="1">
    <location>
        <begin position="32"/>
        <end position="56"/>
    </location>
</feature>
<evidence type="ECO:0000313" key="3">
    <source>
        <dbReference type="Proteomes" id="UP000230407"/>
    </source>
</evidence>
<organism evidence="2 3">
    <name type="scientific">Streptomyces carminius</name>
    <dbReference type="NCBI Taxonomy" id="2665496"/>
    <lineage>
        <taxon>Bacteria</taxon>
        <taxon>Bacillati</taxon>
        <taxon>Actinomycetota</taxon>
        <taxon>Actinomycetes</taxon>
        <taxon>Kitasatosporales</taxon>
        <taxon>Streptomycetaceae</taxon>
        <taxon>Streptomyces</taxon>
    </lineage>
</organism>
<evidence type="ECO:0000256" key="1">
    <source>
        <dbReference type="SAM" id="Phobius"/>
    </source>
</evidence>
<keyword evidence="1" id="KW-0472">Membrane</keyword>
<keyword evidence="1" id="KW-0812">Transmembrane</keyword>
<name>A0A2M8LXI6_9ACTN</name>
<gene>
    <name evidence="2" type="ORF">CUT44_16700</name>
</gene>
<comment type="caution">
    <text evidence="2">The sequence shown here is derived from an EMBL/GenBank/DDBJ whole genome shotgun (WGS) entry which is preliminary data.</text>
</comment>
<dbReference type="EMBL" id="PGGW01000057">
    <property type="protein sequence ID" value="PJE96678.1"/>
    <property type="molecule type" value="Genomic_DNA"/>
</dbReference>
<dbReference type="Proteomes" id="UP000230407">
    <property type="component" value="Unassembled WGS sequence"/>
</dbReference>
<accession>A0A2M8LXI6</accession>
<dbReference type="RefSeq" id="WP_100202661.1">
    <property type="nucleotide sequence ID" value="NZ_PGGW01000057.1"/>
</dbReference>
<sequence>MTGSPIPLVVVLGLITVLLVRSRDVRAWEAVVVALFGFYLALTPVRWTVLAVVDWLSGGFLHT</sequence>
<dbReference type="AlphaFoldDB" id="A0A2M8LXI6"/>
<evidence type="ECO:0000313" key="2">
    <source>
        <dbReference type="EMBL" id="PJE96678.1"/>
    </source>
</evidence>